<keyword evidence="2" id="KW-1185">Reference proteome</keyword>
<proteinExistence type="predicted"/>
<evidence type="ECO:0008006" key="3">
    <source>
        <dbReference type="Google" id="ProtNLM"/>
    </source>
</evidence>
<name>A0A513PW64_9CAUD</name>
<dbReference type="GeneID" id="55613396"/>
<protein>
    <recommendedName>
        <fullName evidence="3">Big-1 domain-containing protein</fullName>
    </recommendedName>
</protein>
<evidence type="ECO:0000313" key="1">
    <source>
        <dbReference type="EMBL" id="QAU04183.1"/>
    </source>
</evidence>
<dbReference type="KEGG" id="vg:55613396"/>
<sequence length="2549" mass="281275">MAGVIRGNLLNGDVAVNPEGPVNLTLKRDDGLPDTEVVTDAQGNWEVTVESASKKKVLFTFFDKSKPLGTHEVDFVKELEIMPASGKFNTEYMNGFHLRLVDANMDPIVGVDVTYEYKYDDVTEWVSSTVTTEEGGYAGTMWSANGTDPQKLHIRVSYGDLNDEFVYDFTTQSLSTFFGDTLAPKELAVGEELQLVGRVFPKYGSGAVNFETDAYLGYFSDNALYTKDLSDHLEWGGKFKAKVPEQKVTLLTNNGYTEIAPPIVTDLKAPALFRLSVRSIMINNPDLHYSGSWEMTGRIYTKDYETPNVTTDYLVLHDYNNSPYSDDVYMNSDWAFESWVGSRDGSKSCTATCRGRLLGDDITRYSTLGDMLNLIVGTKNFVHVGREAVNRVGLVDDLGNPKVGVTVKFFKGDETTAFGEAVTDNLGVAEITIPAEAEVSRQYWRAEVGELVLGYYNDWVPETVPLAETVNTPFIPAFIEPDRALTFKLNGIDKNGTPLPLNDNMMYEGIVVQCLENWYLRSYVSSASDGTYDYRLALSDSTSENVKLTIGLACDHFHTEKEVVVGKVEGLNPLPYAQGTSVAGRSLVSGWRLLDAELNPVVGSIVQVWLDDKTGNADFNLTTDKYGIVHFTAPYEEGNLVRKAYAQSGDQEHVLELMWTEKQAGCDITVGIPDFVATEEQTTFNVRTLDQMGNEVNEESPQLYALGRYGLNVMAYRKSTGEIIPLGMDRTGELNITTGVEEGEQDYVIYTEAGFKEFTVNAVKRPTRNVERVPYSSSNAFPESDALVAFNVVDENNLGVPGETVEIRYLGLEVDKLIGNSWVRVYEGGSDEVIATLVTDEFGIVEYPVTTPAGTGTHGWGATRVNPGPKDAVGEAKIYVHWRDAIVTSLRDFKSIPVTESGEYSAYSTEVWENVSETEEEISDSNRYLEIYVKELNRTLYTMSDFYKGRSVGVIEEALPDGTYNAVIYTQNARHEFTITWGAVTPVVPTELNYDSFQAKKYPAGALLYSSVSLNDANGPITQITKSHKVVVYNSGGQSVGSGFVDIDGTANIRWETSWGVPKPTETYEFRIGSDVLFSMTADLVVNPQVSVAPYTLSNPVIGYPVLTGALVENEAKDGIVSGIYVTLEDGHGNVYAEGETDEFGFFDAMYERVGTESHLFVRPRCGQSTTYHTGPWVDTSVSRYIDLRFIDPPATVDSDASVFMNGMMYDQNGTPANSVSYYVYDVRNRQRVGGTSKSDGRIEPWLSDIQLGKNPIIVYSANGLAKHVVEYKKMPASAEIVSGYSETLAFDGSPEVTYQLKEADGSNYTPNDGEVVHVLAQSGRYQHRDNLIGPTGLVTVPWFSKGVGPESYVLASEDMSKAINTTSSEHVAVKSVDVFHVNDWVKSGDSAIMLVTAQDFNDSPIPNIEFRVESVTEGFEFNEVYKTDANGVGKVVIPGQPVDTYLKFQVSCGNAVSSNQSVDWSDDGRANLGTVVLDTLTNEATEDEGYPVTGKVVDGEGNGIPGVTVYVYYQTPNSPYYQEDYVDTGPDGTFSVSPWLYPGLVKLIAVNGTGFDSAEVMCKTTPLLSMSNLTIQKIHEYQSGRMSAFYTDMYGRPVEGATVEFRFDSADGELIDSAVTNEKGHAWAEVTWEQARGHNSLYCVTTDASDSSPIYPAESGDTTPVVSTFAWHNYPSFLHPEMEAVFMGKVLDQHGNPIAGEMVTYYRPNTGFRTQTFTDSFGNFKVGSGPERFDPNRKDLFGFRGKFTEIAPKWNMGTKFKAGDIKFNQPNFTEGIPYDSTITLSGTVKDTYGEMIVVGDEVVKLKARVHSEGVEIGVKEFTVSPDGTWTVDIPTPNKEVKFDVWLEDEFSNGCDHVALWAGPPKFKTLAFAPPTHDYIPEGQNHTRVLYYLLDEEGNPMPNVSINFEYKGDADTRWNYGSLDRTDADGHVDVRIQLRNSTTIELRIRAEGLTTQHTIVRTSDPVGAKLTDVYYPSSTSVDRGINGLVKLTDFNGQPIADVSNVKIGIYDLVTRETYDLKPGMLDNTNFIYNLNPPAGRHRFMQYTDAYMDYYQIAKVVEVTESDPFELIVPTQIVLSPTMSNGGLAVTSDMNVKTGLRVVDDQYRDWNATGMTTIYDATNKELLGTRTEGEVHQVEISRPLDPGLHTWRVFANYKELGTVSTFIVEGDDVLNLVPGSTVVNRVDQTAVAMFGCYSAANMTPTVGKTLNVWEVGKEGVKQTLVTDDKGLAAFDLPAQTTPGVYHYIVEYDGNQVPFDFHWVAADMVLGESFGETFFPTVWTEEEYQAFKAEVIDQNGDVVSNGVEGISVKDFDDPQMNYWYNIDGEYVRPAYFTKGKHLIGMSAGAVGETFNIFSGNATGLRTLAYAQGKGLDGQNLKVAFGLTDDAFTPINGAVVKVWLGEKSGTSHYEVTTGTYGIAEFDIPQPEGVNRTWLYAESNGHELKIPVVWAKKPTPSKFSVLTVPTTLPAGSTLEFSATFVNQDDTPDTMDSWKAPHGGVYVKANQKFVYLFSASGDHYLNIIGDLSPGTHEIVFFTLTGYEVKQITIT</sequence>
<dbReference type="RefSeq" id="YP_009843130.1">
    <property type="nucleotide sequence ID" value="NC_048747.1"/>
</dbReference>
<accession>A0A513PW64</accession>
<organism evidence="1 2">
    <name type="scientific">Vibrio phage 2 TSL-2019</name>
    <dbReference type="NCBI Taxonomy" id="2508172"/>
    <lineage>
        <taxon>Viruses</taxon>
        <taxon>Duplodnaviria</taxon>
        <taxon>Heunggongvirae</taxon>
        <taxon>Uroviricota</taxon>
        <taxon>Caudoviricetes</taxon>
        <taxon>Chimalliviridae</taxon>
        <taxon>Gorgonvirinae</taxon>
        <taxon>Aphroditevirus</taxon>
        <taxon>Aphroditevirus av2TSL2019</taxon>
    </lineage>
</organism>
<reference evidence="1 2" key="1">
    <citation type="submission" date="2019-01" db="EMBL/GenBank/DDBJ databases">
        <authorList>
            <person name="Le T.S."/>
            <person name="Kurtboke I."/>
        </authorList>
    </citation>
    <scope>NUCLEOTIDE SEQUENCE [LARGE SCALE GENOMIC DNA]</scope>
</reference>
<evidence type="ECO:0000313" key="2">
    <source>
        <dbReference type="Proteomes" id="UP000320660"/>
    </source>
</evidence>
<dbReference type="EMBL" id="MK368614">
    <property type="protein sequence ID" value="QAU04183.1"/>
    <property type="molecule type" value="Genomic_DNA"/>
</dbReference>
<dbReference type="Proteomes" id="UP000320660">
    <property type="component" value="Segment"/>
</dbReference>